<organism evidence="2 3">
    <name type="scientific">Thalassiosira pseudonana</name>
    <name type="common">Marine diatom</name>
    <name type="synonym">Cyclotella nana</name>
    <dbReference type="NCBI Taxonomy" id="35128"/>
    <lineage>
        <taxon>Eukaryota</taxon>
        <taxon>Sar</taxon>
        <taxon>Stramenopiles</taxon>
        <taxon>Ochrophyta</taxon>
        <taxon>Bacillariophyta</taxon>
        <taxon>Coscinodiscophyceae</taxon>
        <taxon>Thalassiosirophycidae</taxon>
        <taxon>Thalassiosirales</taxon>
        <taxon>Thalassiosiraceae</taxon>
        <taxon>Thalassiosira</taxon>
    </lineage>
</organism>
<reference evidence="2 3" key="2">
    <citation type="journal article" date="2008" name="Nature">
        <title>The Phaeodactylum genome reveals the evolutionary history of diatom genomes.</title>
        <authorList>
            <person name="Bowler C."/>
            <person name="Allen A.E."/>
            <person name="Badger J.H."/>
            <person name="Grimwood J."/>
            <person name="Jabbari K."/>
            <person name="Kuo A."/>
            <person name="Maheswari U."/>
            <person name="Martens C."/>
            <person name="Maumus F."/>
            <person name="Otillar R.P."/>
            <person name="Rayko E."/>
            <person name="Salamov A."/>
            <person name="Vandepoele K."/>
            <person name="Beszteri B."/>
            <person name="Gruber A."/>
            <person name="Heijde M."/>
            <person name="Katinka M."/>
            <person name="Mock T."/>
            <person name="Valentin K."/>
            <person name="Verret F."/>
            <person name="Berges J.A."/>
            <person name="Brownlee C."/>
            <person name="Cadoret J.P."/>
            <person name="Chiovitti A."/>
            <person name="Choi C.J."/>
            <person name="Coesel S."/>
            <person name="De Martino A."/>
            <person name="Detter J.C."/>
            <person name="Durkin C."/>
            <person name="Falciatore A."/>
            <person name="Fournet J."/>
            <person name="Haruta M."/>
            <person name="Huysman M.J."/>
            <person name="Jenkins B.D."/>
            <person name="Jiroutova K."/>
            <person name="Jorgensen R.E."/>
            <person name="Joubert Y."/>
            <person name="Kaplan A."/>
            <person name="Kroger N."/>
            <person name="Kroth P.G."/>
            <person name="La Roche J."/>
            <person name="Lindquist E."/>
            <person name="Lommer M."/>
            <person name="Martin-Jezequel V."/>
            <person name="Lopez P.J."/>
            <person name="Lucas S."/>
            <person name="Mangogna M."/>
            <person name="McGinnis K."/>
            <person name="Medlin L.K."/>
            <person name="Montsant A."/>
            <person name="Oudot-Le Secq M.P."/>
            <person name="Napoli C."/>
            <person name="Obornik M."/>
            <person name="Parker M.S."/>
            <person name="Petit J.L."/>
            <person name="Porcel B.M."/>
            <person name="Poulsen N."/>
            <person name="Robison M."/>
            <person name="Rychlewski L."/>
            <person name="Rynearson T.A."/>
            <person name="Schmutz J."/>
            <person name="Shapiro H."/>
            <person name="Siaut M."/>
            <person name="Stanley M."/>
            <person name="Sussman M.R."/>
            <person name="Taylor A.R."/>
            <person name="Vardi A."/>
            <person name="von Dassow P."/>
            <person name="Vyverman W."/>
            <person name="Willis A."/>
            <person name="Wyrwicz L.S."/>
            <person name="Rokhsar D.S."/>
            <person name="Weissenbach J."/>
            <person name="Armbrust E.V."/>
            <person name="Green B.R."/>
            <person name="Van de Peer Y."/>
            <person name="Grigoriev I.V."/>
        </authorList>
    </citation>
    <scope>NUCLEOTIDE SEQUENCE [LARGE SCALE GENOMIC DNA]</scope>
    <source>
        <strain evidence="2 3">CCMP1335</strain>
    </source>
</reference>
<reference evidence="2 3" key="1">
    <citation type="journal article" date="2004" name="Science">
        <title>The genome of the diatom Thalassiosira pseudonana: ecology, evolution, and metabolism.</title>
        <authorList>
            <person name="Armbrust E.V."/>
            <person name="Berges J.A."/>
            <person name="Bowler C."/>
            <person name="Green B.R."/>
            <person name="Martinez D."/>
            <person name="Putnam N.H."/>
            <person name="Zhou S."/>
            <person name="Allen A.E."/>
            <person name="Apt K.E."/>
            <person name="Bechner M."/>
            <person name="Brzezinski M.A."/>
            <person name="Chaal B.K."/>
            <person name="Chiovitti A."/>
            <person name="Davis A.K."/>
            <person name="Demarest M.S."/>
            <person name="Detter J.C."/>
            <person name="Glavina T."/>
            <person name="Goodstein D."/>
            <person name="Hadi M.Z."/>
            <person name="Hellsten U."/>
            <person name="Hildebrand M."/>
            <person name="Jenkins B.D."/>
            <person name="Jurka J."/>
            <person name="Kapitonov V.V."/>
            <person name="Kroger N."/>
            <person name="Lau W.W."/>
            <person name="Lane T.W."/>
            <person name="Larimer F.W."/>
            <person name="Lippmeier J.C."/>
            <person name="Lucas S."/>
            <person name="Medina M."/>
            <person name="Montsant A."/>
            <person name="Obornik M."/>
            <person name="Parker M.S."/>
            <person name="Palenik B."/>
            <person name="Pazour G.J."/>
            <person name="Richardson P.M."/>
            <person name="Rynearson T.A."/>
            <person name="Saito M.A."/>
            <person name="Schwartz D.C."/>
            <person name="Thamatrakoln K."/>
            <person name="Valentin K."/>
            <person name="Vardi A."/>
            <person name="Wilkerson F.P."/>
            <person name="Rokhsar D.S."/>
        </authorList>
    </citation>
    <scope>NUCLEOTIDE SEQUENCE [LARGE SCALE GENOMIC DNA]</scope>
    <source>
        <strain evidence="2 3">CCMP1335</strain>
    </source>
</reference>
<evidence type="ECO:0000256" key="1">
    <source>
        <dbReference type="SAM" id="Phobius"/>
    </source>
</evidence>
<dbReference type="Proteomes" id="UP000001449">
    <property type="component" value="Chromosome 11"/>
</dbReference>
<dbReference type="PaxDb" id="35128-Thaps8692"/>
<keyword evidence="1" id="KW-0812">Transmembrane</keyword>
<gene>
    <name evidence="2" type="ORF">THAPSDRAFT_8692</name>
</gene>
<name>B8LBR9_THAPS</name>
<keyword evidence="1" id="KW-1133">Transmembrane helix</keyword>
<dbReference type="KEGG" id="tps:THAPSDRAFT_8692"/>
<keyword evidence="3" id="KW-1185">Reference proteome</keyword>
<dbReference type="RefSeq" id="XP_002296400.1">
    <property type="nucleotide sequence ID" value="XM_002296364.1"/>
</dbReference>
<dbReference type="AlphaFoldDB" id="B8LBR9"/>
<keyword evidence="1" id="KW-0472">Membrane</keyword>
<accession>B8LBR9</accession>
<feature type="transmembrane region" description="Helical" evidence="1">
    <location>
        <begin position="67"/>
        <end position="89"/>
    </location>
</feature>
<dbReference type="InParanoid" id="B8LBR9"/>
<dbReference type="HOGENOM" id="CLU_1614165_0_0_1"/>
<dbReference type="EMBL" id="DS999415">
    <property type="protein sequence ID" value="EED87096.1"/>
    <property type="molecule type" value="Genomic_DNA"/>
</dbReference>
<evidence type="ECO:0000313" key="3">
    <source>
        <dbReference type="Proteomes" id="UP000001449"/>
    </source>
</evidence>
<sequence length="165" mass="17772">MAITSSTQQPPHIIHRHNTMMYTNLKPLLPLNLLRHQPPLKPNTLQPLNSIPTNPTLPQPPHMIPPILIPLILTPLPQSLILLIILRYIRIAMLGNIGLELGEFGIPRGSTGARAGVAPAGEVEGERLEEGEAGGGEGGGVVVEGFTLGCYPWAELKVERDVGVQ</sequence>
<protein>
    <submittedName>
        <fullName evidence="2">Uncharacterized protein</fullName>
    </submittedName>
</protein>
<dbReference type="GeneID" id="7448284"/>
<evidence type="ECO:0000313" key="2">
    <source>
        <dbReference type="EMBL" id="EED87096.1"/>
    </source>
</evidence>
<proteinExistence type="predicted"/>